<organism evidence="2 3">
    <name type="scientific">Kitasatospora xanthocidica</name>
    <dbReference type="NCBI Taxonomy" id="83382"/>
    <lineage>
        <taxon>Bacteria</taxon>
        <taxon>Bacillati</taxon>
        <taxon>Actinomycetota</taxon>
        <taxon>Actinomycetes</taxon>
        <taxon>Kitasatosporales</taxon>
        <taxon>Streptomycetaceae</taxon>
        <taxon>Kitasatospora</taxon>
    </lineage>
</organism>
<dbReference type="AlphaFoldDB" id="A0A372ZM68"/>
<evidence type="ECO:0000313" key="3">
    <source>
        <dbReference type="Proteomes" id="UP000263377"/>
    </source>
</evidence>
<feature type="compositionally biased region" description="Basic and acidic residues" evidence="1">
    <location>
        <begin position="1"/>
        <end position="15"/>
    </location>
</feature>
<dbReference type="EMBL" id="QVIG01000001">
    <property type="protein sequence ID" value="RGD56943.1"/>
    <property type="molecule type" value="Genomic_DNA"/>
</dbReference>
<keyword evidence="3" id="KW-1185">Reference proteome</keyword>
<reference evidence="2 3" key="1">
    <citation type="submission" date="2018-08" db="EMBL/GenBank/DDBJ databases">
        <title>Diversity &amp; Physiological Properties of Lignin-Decomposing Actinobacteria from Soil.</title>
        <authorList>
            <person name="Roh S.G."/>
            <person name="Kim S.B."/>
        </authorList>
    </citation>
    <scope>NUCLEOTIDE SEQUENCE [LARGE SCALE GENOMIC DNA]</scope>
    <source>
        <strain evidence="2 3">MMS17-GH009</strain>
    </source>
</reference>
<evidence type="ECO:0000256" key="1">
    <source>
        <dbReference type="SAM" id="MobiDB-lite"/>
    </source>
</evidence>
<name>A0A372ZM68_9ACTN</name>
<evidence type="ECO:0000313" key="2">
    <source>
        <dbReference type="EMBL" id="RGD56943.1"/>
    </source>
</evidence>
<dbReference type="RefSeq" id="WP_117485625.1">
    <property type="nucleotide sequence ID" value="NZ_QVIG01000001.1"/>
</dbReference>
<comment type="caution">
    <text evidence="2">The sequence shown here is derived from an EMBL/GenBank/DDBJ whole genome shotgun (WGS) entry which is preliminary data.</text>
</comment>
<protein>
    <submittedName>
        <fullName evidence="2">Uncharacterized protein</fullName>
    </submittedName>
</protein>
<sequence>MSDEETVRSWKDPETARATPGHPLGEPDLTALSGGEEPVTVFEMCTGQTACGTCGGFTFGCC</sequence>
<feature type="region of interest" description="Disordered" evidence="1">
    <location>
        <begin position="1"/>
        <end position="33"/>
    </location>
</feature>
<proteinExistence type="predicted"/>
<accession>A0A372ZM68</accession>
<gene>
    <name evidence="2" type="ORF">DR950_03285</name>
</gene>
<dbReference type="Proteomes" id="UP000263377">
    <property type="component" value="Unassembled WGS sequence"/>
</dbReference>